<protein>
    <submittedName>
        <fullName evidence="1">Uncharacterized protein</fullName>
    </submittedName>
</protein>
<dbReference type="KEGG" id="pco:PHACADRAFT_261492"/>
<dbReference type="HOGENOM" id="CLU_1475656_0_0_1"/>
<reference evidence="1 2" key="1">
    <citation type="journal article" date="2012" name="BMC Genomics">
        <title>Comparative genomics of the white-rot fungi, Phanerochaete carnosa and P. chrysosporium, to elucidate the genetic basis of the distinct wood types they colonize.</title>
        <authorList>
            <person name="Suzuki H."/>
            <person name="MacDonald J."/>
            <person name="Syed K."/>
            <person name="Salamov A."/>
            <person name="Hori C."/>
            <person name="Aerts A."/>
            <person name="Henrissat B."/>
            <person name="Wiebenga A."/>
            <person name="vanKuyk P.A."/>
            <person name="Barry K."/>
            <person name="Lindquist E."/>
            <person name="LaButti K."/>
            <person name="Lapidus A."/>
            <person name="Lucas S."/>
            <person name="Coutinho P."/>
            <person name="Gong Y."/>
            <person name="Samejima M."/>
            <person name="Mahadevan R."/>
            <person name="Abou-Zaid M."/>
            <person name="de Vries R.P."/>
            <person name="Igarashi K."/>
            <person name="Yadav J.S."/>
            <person name="Grigoriev I.V."/>
            <person name="Master E.R."/>
        </authorList>
    </citation>
    <scope>NUCLEOTIDE SEQUENCE [LARGE SCALE GENOMIC DNA]</scope>
    <source>
        <strain evidence="1 2">HHB-10118-sp</strain>
    </source>
</reference>
<dbReference type="EMBL" id="JH930475">
    <property type="protein sequence ID" value="EKM52839.1"/>
    <property type="molecule type" value="Genomic_DNA"/>
</dbReference>
<proteinExistence type="predicted"/>
<evidence type="ECO:0000313" key="1">
    <source>
        <dbReference type="EMBL" id="EKM52839.1"/>
    </source>
</evidence>
<dbReference type="RefSeq" id="XP_007399168.1">
    <property type="nucleotide sequence ID" value="XM_007399106.1"/>
</dbReference>
<sequence>MGRASGVSQGEHVYSVSLKGSWSGDPYYVAQFTANYLKCDVDMMQATPWNVVEDTLLKLSHVPGVCIRLHDKEAFKWLMRSILDRSVFARIIAAGQTMPLIGYKRHQGLSPNGSRHWKVVIDKNDREDLKMDGMLSAPTEYFLDNYPVRLENPLQRFEYLSCRDTSEKEAYLRDVLREIGEDT</sequence>
<keyword evidence="2" id="KW-1185">Reference proteome</keyword>
<dbReference type="InParanoid" id="K5W1U2"/>
<evidence type="ECO:0000313" key="2">
    <source>
        <dbReference type="Proteomes" id="UP000008370"/>
    </source>
</evidence>
<organism evidence="1 2">
    <name type="scientific">Phanerochaete carnosa (strain HHB-10118-sp)</name>
    <name type="common">White-rot fungus</name>
    <name type="synonym">Peniophora carnosa</name>
    <dbReference type="NCBI Taxonomy" id="650164"/>
    <lineage>
        <taxon>Eukaryota</taxon>
        <taxon>Fungi</taxon>
        <taxon>Dikarya</taxon>
        <taxon>Basidiomycota</taxon>
        <taxon>Agaricomycotina</taxon>
        <taxon>Agaricomycetes</taxon>
        <taxon>Polyporales</taxon>
        <taxon>Phanerochaetaceae</taxon>
        <taxon>Phanerochaete</taxon>
    </lineage>
</organism>
<gene>
    <name evidence="1" type="ORF">PHACADRAFT_261492</name>
</gene>
<dbReference type="AlphaFoldDB" id="K5W1U2"/>
<accession>K5W1U2</accession>
<name>K5W1U2_PHACS</name>
<dbReference type="Proteomes" id="UP000008370">
    <property type="component" value="Unassembled WGS sequence"/>
</dbReference>
<dbReference type="GeneID" id="18918008"/>